<dbReference type="Pfam" id="PF00669">
    <property type="entry name" value="Flagellin_N"/>
    <property type="match status" value="1"/>
</dbReference>
<organism evidence="2">
    <name type="scientific">marine metagenome</name>
    <dbReference type="NCBI Taxonomy" id="408172"/>
    <lineage>
        <taxon>unclassified sequences</taxon>
        <taxon>metagenomes</taxon>
        <taxon>ecological metagenomes</taxon>
    </lineage>
</organism>
<dbReference type="Gene3D" id="3.30.70.2120">
    <property type="match status" value="1"/>
</dbReference>
<evidence type="ECO:0000259" key="1">
    <source>
        <dbReference type="Pfam" id="PF00669"/>
    </source>
</evidence>
<dbReference type="InterPro" id="IPR001492">
    <property type="entry name" value="Flagellin"/>
</dbReference>
<dbReference type="SUPFAM" id="SSF64518">
    <property type="entry name" value="Phase 1 flagellin"/>
    <property type="match status" value="1"/>
</dbReference>
<dbReference type="PANTHER" id="PTHR42792:SF2">
    <property type="entry name" value="FLAGELLIN"/>
    <property type="match status" value="1"/>
</dbReference>
<dbReference type="PANTHER" id="PTHR42792">
    <property type="entry name" value="FLAGELLIN"/>
    <property type="match status" value="1"/>
</dbReference>
<reference evidence="2" key="1">
    <citation type="submission" date="2018-05" db="EMBL/GenBank/DDBJ databases">
        <authorList>
            <person name="Lanie J.A."/>
            <person name="Ng W.-L."/>
            <person name="Kazmierczak K.M."/>
            <person name="Andrzejewski T.M."/>
            <person name="Davidsen T.M."/>
            <person name="Wayne K.J."/>
            <person name="Tettelin H."/>
            <person name="Glass J.I."/>
            <person name="Rusch D."/>
            <person name="Podicherti R."/>
            <person name="Tsui H.-C.T."/>
            <person name="Winkler M.E."/>
        </authorList>
    </citation>
    <scope>NUCLEOTIDE SEQUENCE</scope>
</reference>
<gene>
    <name evidence="2" type="ORF">METZ01_LOCUS248339</name>
</gene>
<dbReference type="PRINTS" id="PR00207">
    <property type="entry name" value="FLAGELLIN"/>
</dbReference>
<dbReference type="EMBL" id="UINC01065624">
    <property type="protein sequence ID" value="SVB95485.1"/>
    <property type="molecule type" value="Genomic_DNA"/>
</dbReference>
<accession>A0A382I7X7</accession>
<sequence>MGFRIRNNSAASLAYKSYSKAQGDLEKNIQRLASGLRINSAADDISGAAMVTRMDNQIRGLQEASKNAKGASGLLKMAESGLSEINGILSRLRELAVQAASDQLTSDDRRNINLEFEQLTGEVGRIARFVEYNDIKLLNGDFTANSIDATTSNYGPSAVEGGVQDIKLTGALPGTYTFSIVDINDDGTDDTIRISDGTITDDVALPPTPAEGETTKLTFSTSGVVVTLNENFGQTIPSLEGRYFNVLEGTGGTVQIGIDDTADSRLQFSIMDATSVGLSIDGLNVDSVANARAAMTQL</sequence>
<protein>
    <recommendedName>
        <fullName evidence="1">Flagellin N-terminal domain-containing protein</fullName>
    </recommendedName>
</protein>
<dbReference type="InterPro" id="IPR001029">
    <property type="entry name" value="Flagellin_N"/>
</dbReference>
<dbReference type="GO" id="GO:0009288">
    <property type="term" value="C:bacterial-type flagellum"/>
    <property type="evidence" value="ECO:0007669"/>
    <property type="project" value="InterPro"/>
</dbReference>
<dbReference type="Gene3D" id="1.20.1330.10">
    <property type="entry name" value="f41 fragment of flagellin, N-terminal domain"/>
    <property type="match status" value="1"/>
</dbReference>
<feature type="non-terminal residue" evidence="2">
    <location>
        <position position="298"/>
    </location>
</feature>
<dbReference type="GO" id="GO:0005198">
    <property type="term" value="F:structural molecule activity"/>
    <property type="evidence" value="ECO:0007669"/>
    <property type="project" value="InterPro"/>
</dbReference>
<proteinExistence type="predicted"/>
<dbReference type="AlphaFoldDB" id="A0A382I7X7"/>
<name>A0A382I7X7_9ZZZZ</name>
<feature type="domain" description="Flagellin N-terminal" evidence="1">
    <location>
        <begin position="5"/>
        <end position="143"/>
    </location>
</feature>
<evidence type="ECO:0000313" key="2">
    <source>
        <dbReference type="EMBL" id="SVB95485.1"/>
    </source>
</evidence>